<feature type="domain" description="Ig-like" evidence="5">
    <location>
        <begin position="219"/>
        <end position="310"/>
    </location>
</feature>
<dbReference type="InterPro" id="IPR050964">
    <property type="entry name" value="Striated_Muscle_Regulatory"/>
</dbReference>
<dbReference type="Proteomes" id="UP000314986">
    <property type="component" value="Unassembled WGS sequence"/>
</dbReference>
<dbReference type="PANTHER" id="PTHR13817:SF163">
    <property type="entry name" value="OBSCURIN"/>
    <property type="match status" value="1"/>
</dbReference>
<evidence type="ECO:0000256" key="3">
    <source>
        <dbReference type="ARBA" id="ARBA00023319"/>
    </source>
</evidence>
<keyword evidence="3" id="KW-0393">Immunoglobulin domain</keyword>
<sequence length="335" mass="37063">MSLRIRPPLLMLILTVSSQSWEGAQEVSRTQIIQGFPQKAPKIVQDMSNVTVLLGEAASLKCQILAFPKPEVTWSREGQEIIELEGVKIVTIPEAEVLVSSELTIPNIKEEDGGMYRCKAVNALGEGQCEAEITVLEVPKILIELSDLRVNSGQVAQFICSFQEGSFSEVAWNHGDRRLEESERLKIAQNEKDHGEYSCTVSNQVGEVKTTAVLINLKPSFTQKLKFKSVMEGEQATFECKLVASPAPKIAWFHNNRPIRKDLRKNFKIESAMHIHSSSLEINNVEQKDSGSYKVFAINSEGSAETTLISSTLGLPSTSMQLKELWGIYTIPGAG</sequence>
<dbReference type="SUPFAM" id="SSF48726">
    <property type="entry name" value="Immunoglobulin"/>
    <property type="match status" value="3"/>
</dbReference>
<dbReference type="InterPro" id="IPR003598">
    <property type="entry name" value="Ig_sub2"/>
</dbReference>
<keyword evidence="7" id="KW-1185">Reference proteome</keyword>
<name>A0A4W3IT28_CALMI</name>
<evidence type="ECO:0000256" key="4">
    <source>
        <dbReference type="SAM" id="SignalP"/>
    </source>
</evidence>
<dbReference type="InterPro" id="IPR003599">
    <property type="entry name" value="Ig_sub"/>
</dbReference>
<reference evidence="6" key="4">
    <citation type="submission" date="2025-08" db="UniProtKB">
        <authorList>
            <consortium name="Ensembl"/>
        </authorList>
    </citation>
    <scope>IDENTIFICATION</scope>
</reference>
<keyword evidence="4" id="KW-0732">Signal</keyword>
<feature type="domain" description="Ig-like" evidence="5">
    <location>
        <begin position="41"/>
        <end position="134"/>
    </location>
</feature>
<evidence type="ECO:0000256" key="2">
    <source>
        <dbReference type="ARBA" id="ARBA00022737"/>
    </source>
</evidence>
<reference evidence="7" key="2">
    <citation type="journal article" date="2007" name="PLoS Biol.">
        <title>Survey sequencing and comparative analysis of the elephant shark (Callorhinchus milii) genome.</title>
        <authorList>
            <person name="Venkatesh B."/>
            <person name="Kirkness E.F."/>
            <person name="Loh Y.H."/>
            <person name="Halpern A.L."/>
            <person name="Lee A.P."/>
            <person name="Johnson J."/>
            <person name="Dandona N."/>
            <person name="Viswanathan L.D."/>
            <person name="Tay A."/>
            <person name="Venter J.C."/>
            <person name="Strausberg R.L."/>
            <person name="Brenner S."/>
        </authorList>
    </citation>
    <scope>NUCLEOTIDE SEQUENCE [LARGE SCALE GENOMIC DNA]</scope>
</reference>
<evidence type="ECO:0000256" key="1">
    <source>
        <dbReference type="ARBA" id="ARBA00006692"/>
    </source>
</evidence>
<dbReference type="Ensembl" id="ENSCMIT00000033030.1">
    <property type="protein sequence ID" value="ENSCMIP00000032537.1"/>
    <property type="gene ID" value="ENSCMIG00000013896.1"/>
</dbReference>
<keyword evidence="2" id="KW-0677">Repeat</keyword>
<evidence type="ECO:0000259" key="5">
    <source>
        <dbReference type="PROSITE" id="PS50835"/>
    </source>
</evidence>
<proteinExistence type="inferred from homology"/>
<dbReference type="GeneTree" id="ENSGT01110000267173"/>
<reference evidence="7" key="1">
    <citation type="journal article" date="2006" name="Science">
        <title>Ancient noncoding elements conserved in the human genome.</title>
        <authorList>
            <person name="Venkatesh B."/>
            <person name="Kirkness E.F."/>
            <person name="Loh Y.H."/>
            <person name="Halpern A.L."/>
            <person name="Lee A.P."/>
            <person name="Johnson J."/>
            <person name="Dandona N."/>
            <person name="Viswanathan L.D."/>
            <person name="Tay A."/>
            <person name="Venter J.C."/>
            <person name="Strausberg R.L."/>
            <person name="Brenner S."/>
        </authorList>
    </citation>
    <scope>NUCLEOTIDE SEQUENCE [LARGE SCALE GENOMIC DNA]</scope>
</reference>
<dbReference type="InterPro" id="IPR036179">
    <property type="entry name" value="Ig-like_dom_sf"/>
</dbReference>
<comment type="similarity">
    <text evidence="1">Belongs to the protein kinase superfamily. CAMK Ser/Thr protein kinase family.</text>
</comment>
<organism evidence="6 7">
    <name type="scientific">Callorhinchus milii</name>
    <name type="common">Ghost shark</name>
    <dbReference type="NCBI Taxonomy" id="7868"/>
    <lineage>
        <taxon>Eukaryota</taxon>
        <taxon>Metazoa</taxon>
        <taxon>Chordata</taxon>
        <taxon>Craniata</taxon>
        <taxon>Vertebrata</taxon>
        <taxon>Chondrichthyes</taxon>
        <taxon>Holocephali</taxon>
        <taxon>Chimaeriformes</taxon>
        <taxon>Callorhinchidae</taxon>
        <taxon>Callorhinchus</taxon>
    </lineage>
</organism>
<feature type="domain" description="Ig-like" evidence="5">
    <location>
        <begin position="139"/>
        <end position="215"/>
    </location>
</feature>
<reference evidence="7" key="3">
    <citation type="journal article" date="2014" name="Nature">
        <title>Elephant shark genome provides unique insights into gnathostome evolution.</title>
        <authorList>
            <consortium name="International Elephant Shark Genome Sequencing Consortium"/>
            <person name="Venkatesh B."/>
            <person name="Lee A.P."/>
            <person name="Ravi V."/>
            <person name="Maurya A.K."/>
            <person name="Lian M.M."/>
            <person name="Swann J.B."/>
            <person name="Ohta Y."/>
            <person name="Flajnik M.F."/>
            <person name="Sutoh Y."/>
            <person name="Kasahara M."/>
            <person name="Hoon S."/>
            <person name="Gangu V."/>
            <person name="Roy S.W."/>
            <person name="Irimia M."/>
            <person name="Korzh V."/>
            <person name="Kondrychyn I."/>
            <person name="Lim Z.W."/>
            <person name="Tay B.H."/>
            <person name="Tohari S."/>
            <person name="Kong K.W."/>
            <person name="Ho S."/>
            <person name="Lorente-Galdos B."/>
            <person name="Quilez J."/>
            <person name="Marques-Bonet T."/>
            <person name="Raney B.J."/>
            <person name="Ingham P.W."/>
            <person name="Tay A."/>
            <person name="Hillier L.W."/>
            <person name="Minx P."/>
            <person name="Boehm T."/>
            <person name="Wilson R.K."/>
            <person name="Brenner S."/>
            <person name="Warren W.C."/>
        </authorList>
    </citation>
    <scope>NUCLEOTIDE SEQUENCE [LARGE SCALE GENOMIC DNA]</scope>
</reference>
<protein>
    <recommendedName>
        <fullName evidence="5">Ig-like domain-containing protein</fullName>
    </recommendedName>
</protein>
<evidence type="ECO:0000313" key="6">
    <source>
        <dbReference type="Ensembl" id="ENSCMIP00000032537.1"/>
    </source>
</evidence>
<reference evidence="6" key="5">
    <citation type="submission" date="2025-09" db="UniProtKB">
        <authorList>
            <consortium name="Ensembl"/>
        </authorList>
    </citation>
    <scope>IDENTIFICATION</scope>
</reference>
<dbReference type="AlphaFoldDB" id="A0A4W3IT28"/>
<dbReference type="Pfam" id="PF07679">
    <property type="entry name" value="I-set"/>
    <property type="match status" value="3"/>
</dbReference>
<feature type="signal peptide" evidence="4">
    <location>
        <begin position="1"/>
        <end position="23"/>
    </location>
</feature>
<dbReference type="SMART" id="SM00408">
    <property type="entry name" value="IGc2"/>
    <property type="match status" value="3"/>
</dbReference>
<dbReference type="InterPro" id="IPR013098">
    <property type="entry name" value="Ig_I-set"/>
</dbReference>
<dbReference type="SMART" id="SM00409">
    <property type="entry name" value="IG"/>
    <property type="match status" value="3"/>
</dbReference>
<dbReference type="PANTHER" id="PTHR13817">
    <property type="entry name" value="TITIN"/>
    <property type="match status" value="1"/>
</dbReference>
<dbReference type="InterPro" id="IPR013783">
    <property type="entry name" value="Ig-like_fold"/>
</dbReference>
<dbReference type="Gene3D" id="2.60.40.10">
    <property type="entry name" value="Immunoglobulins"/>
    <property type="match status" value="3"/>
</dbReference>
<feature type="chain" id="PRO_5021506903" description="Ig-like domain-containing protein" evidence="4">
    <location>
        <begin position="24"/>
        <end position="335"/>
    </location>
</feature>
<dbReference type="InterPro" id="IPR007110">
    <property type="entry name" value="Ig-like_dom"/>
</dbReference>
<dbReference type="PROSITE" id="PS50835">
    <property type="entry name" value="IG_LIKE"/>
    <property type="match status" value="3"/>
</dbReference>
<dbReference type="FunFam" id="2.60.40.10:FF:000080">
    <property type="entry name" value="Myosin light chain kinase, smooth muscle"/>
    <property type="match status" value="1"/>
</dbReference>
<dbReference type="OMA" id="WFCNDIL"/>
<dbReference type="FunFam" id="2.60.40.10:FF:000779">
    <property type="entry name" value="Titin b"/>
    <property type="match status" value="1"/>
</dbReference>
<evidence type="ECO:0000313" key="7">
    <source>
        <dbReference type="Proteomes" id="UP000314986"/>
    </source>
</evidence>
<accession>A0A4W3IT28</accession>